<dbReference type="AlphaFoldDB" id="A0A0B7C1U6"/>
<feature type="non-terminal residue" evidence="1">
    <location>
        <position position="1"/>
    </location>
</feature>
<reference evidence="1" key="1">
    <citation type="submission" date="2014-12" db="EMBL/GenBank/DDBJ databases">
        <title>Insight into the proteome of Arion vulgaris.</title>
        <authorList>
            <person name="Aradska J."/>
            <person name="Bulat T."/>
            <person name="Smidak R."/>
            <person name="Sarate P."/>
            <person name="Gangsoo J."/>
            <person name="Sialana F."/>
            <person name="Bilban M."/>
            <person name="Lubec G."/>
        </authorList>
    </citation>
    <scope>NUCLEOTIDE SEQUENCE</scope>
    <source>
        <tissue evidence="1">Skin</tissue>
    </source>
</reference>
<proteinExistence type="predicted"/>
<feature type="non-terminal residue" evidence="1">
    <location>
        <position position="99"/>
    </location>
</feature>
<gene>
    <name evidence="1" type="primary">ORF221224</name>
</gene>
<accession>A0A0B7C1U6</accession>
<dbReference type="EMBL" id="HACG01052548">
    <property type="protein sequence ID" value="CEK99419.1"/>
    <property type="molecule type" value="Transcribed_RNA"/>
</dbReference>
<organism evidence="1">
    <name type="scientific">Arion vulgaris</name>
    <dbReference type="NCBI Taxonomy" id="1028688"/>
    <lineage>
        <taxon>Eukaryota</taxon>
        <taxon>Metazoa</taxon>
        <taxon>Spiralia</taxon>
        <taxon>Lophotrochozoa</taxon>
        <taxon>Mollusca</taxon>
        <taxon>Gastropoda</taxon>
        <taxon>Heterobranchia</taxon>
        <taxon>Euthyneura</taxon>
        <taxon>Panpulmonata</taxon>
        <taxon>Eupulmonata</taxon>
        <taxon>Stylommatophora</taxon>
        <taxon>Helicina</taxon>
        <taxon>Arionoidea</taxon>
        <taxon>Arionidae</taxon>
        <taxon>Arion</taxon>
    </lineage>
</organism>
<name>A0A0B7C1U6_9EUPU</name>
<sequence length="99" mass="11035">VKASTPLCKSPGENHINKAVLSGDKSIQELTPIKAQNNESCCDSDDSYIIRRRKRIKILDDSSDYDAREETFHLNTSSIRKDKISLTQSSLNILQGVGK</sequence>
<evidence type="ECO:0000313" key="1">
    <source>
        <dbReference type="EMBL" id="CEK99419.1"/>
    </source>
</evidence>
<protein>
    <submittedName>
        <fullName evidence="1">Uncharacterized protein</fullName>
    </submittedName>
</protein>